<proteinExistence type="predicted"/>
<dbReference type="Proteomes" id="UP000549052">
    <property type="component" value="Unassembled WGS sequence"/>
</dbReference>
<accession>A0A839EJ61</accession>
<comment type="caution">
    <text evidence="1">The sequence shown here is derived from an EMBL/GenBank/DDBJ whole genome shotgun (WGS) entry which is preliminary data.</text>
</comment>
<dbReference type="AlphaFoldDB" id="A0A839EJ61"/>
<keyword evidence="2" id="KW-1185">Reference proteome</keyword>
<gene>
    <name evidence="1" type="ORF">FHW16_004133</name>
</gene>
<protein>
    <submittedName>
        <fullName evidence="1">Uncharacterized protein</fullName>
    </submittedName>
</protein>
<sequence length="76" mass="8799">MRERKWQGLYSAIFPIGMTAPLSLMVSLSNRARCPCDQPKHTSKTQIQNRTYLLSQKINFNYSGRKSGRRVSQRLP</sequence>
<evidence type="ECO:0000313" key="2">
    <source>
        <dbReference type="Proteomes" id="UP000549052"/>
    </source>
</evidence>
<evidence type="ECO:0000313" key="1">
    <source>
        <dbReference type="EMBL" id="MBA8880413.1"/>
    </source>
</evidence>
<dbReference type="EMBL" id="JACGXN010000007">
    <property type="protein sequence ID" value="MBA8880413.1"/>
    <property type="molecule type" value="Genomic_DNA"/>
</dbReference>
<reference evidence="1 2" key="1">
    <citation type="submission" date="2020-07" db="EMBL/GenBank/DDBJ databases">
        <title>Genomic Encyclopedia of Type Strains, Phase IV (KMG-V): Genome sequencing to study the core and pangenomes of soil and plant-associated prokaryotes.</title>
        <authorList>
            <person name="Whitman W."/>
        </authorList>
    </citation>
    <scope>NUCLEOTIDE SEQUENCE [LARGE SCALE GENOMIC DNA]</scope>
    <source>
        <strain evidence="1 2">AN3</strain>
    </source>
</reference>
<name>A0A839EJ61_9HYPH</name>
<organism evidence="1 2">
    <name type="scientific">Phyllobacterium myrsinacearum</name>
    <dbReference type="NCBI Taxonomy" id="28101"/>
    <lineage>
        <taxon>Bacteria</taxon>
        <taxon>Pseudomonadati</taxon>
        <taxon>Pseudomonadota</taxon>
        <taxon>Alphaproteobacteria</taxon>
        <taxon>Hyphomicrobiales</taxon>
        <taxon>Phyllobacteriaceae</taxon>
        <taxon>Phyllobacterium</taxon>
    </lineage>
</organism>